<gene>
    <name evidence="1" type="ORF">LPB137_09220</name>
</gene>
<evidence type="ECO:0000313" key="2">
    <source>
        <dbReference type="Proteomes" id="UP000186074"/>
    </source>
</evidence>
<dbReference type="Proteomes" id="UP000186074">
    <property type="component" value="Chromosome"/>
</dbReference>
<dbReference type="KEGG" id="alp:LPB137_09220"/>
<organism evidence="1 2">
    <name type="scientific">Poseidonibacter parvus</name>
    <dbReference type="NCBI Taxonomy" id="1850254"/>
    <lineage>
        <taxon>Bacteria</taxon>
        <taxon>Pseudomonadati</taxon>
        <taxon>Campylobacterota</taxon>
        <taxon>Epsilonproteobacteria</taxon>
        <taxon>Campylobacterales</taxon>
        <taxon>Arcobacteraceae</taxon>
        <taxon>Poseidonibacter</taxon>
    </lineage>
</organism>
<name>A0A1P8KN72_9BACT</name>
<protein>
    <submittedName>
        <fullName evidence="1">Uncharacterized protein</fullName>
    </submittedName>
</protein>
<proteinExistence type="predicted"/>
<dbReference type="RefSeq" id="WP_076087305.1">
    <property type="nucleotide sequence ID" value="NZ_CP019070.1"/>
</dbReference>
<keyword evidence="2" id="KW-1185">Reference proteome</keyword>
<evidence type="ECO:0000313" key="1">
    <source>
        <dbReference type="EMBL" id="APW66020.1"/>
    </source>
</evidence>
<dbReference type="EMBL" id="CP019070">
    <property type="protein sequence ID" value="APW66020.1"/>
    <property type="molecule type" value="Genomic_DNA"/>
</dbReference>
<accession>A0A1P8KN72</accession>
<dbReference type="OrthoDB" id="5365811at2"/>
<reference evidence="1 2" key="1">
    <citation type="submission" date="2017-01" db="EMBL/GenBank/DDBJ databases">
        <title>Genome sequencing of Arcobacter sp. LPB0137.</title>
        <authorList>
            <person name="Lee G.-W."/>
            <person name="Yi H."/>
        </authorList>
    </citation>
    <scope>NUCLEOTIDE SEQUENCE [LARGE SCALE GENOMIC DNA]</scope>
    <source>
        <strain evidence="1 2">LPB0137</strain>
    </source>
</reference>
<dbReference type="AlphaFoldDB" id="A0A1P8KN72"/>
<sequence>MSVIFEAKIKCNGQNPHDWFIDLTDTVIDKTQRCNDLEEFSKTIEEFGLSYGGRIDEVKWSQDEDVTAEQYSEINAGMRKYQEEFDKKASV</sequence>